<evidence type="ECO:0000256" key="5">
    <source>
        <dbReference type="ARBA" id="ARBA00022475"/>
    </source>
</evidence>
<comment type="subcellular location">
    <subcellularLocation>
        <location evidence="1">Cell inner membrane</location>
        <topology evidence="1">Multi-pass membrane protein</topology>
    </subcellularLocation>
    <subcellularLocation>
        <location evidence="14">Membrane</location>
        <topology evidence="14">Multi-pass membrane protein</topology>
    </subcellularLocation>
</comment>
<dbReference type="InterPro" id="IPR045863">
    <property type="entry name" value="CorA_TM1_TM2"/>
</dbReference>
<keyword evidence="9 14" id="KW-1133">Transmembrane helix</keyword>
<dbReference type="Gene3D" id="1.20.58.340">
    <property type="entry name" value="Magnesium transport protein CorA, transmembrane region"/>
    <property type="match status" value="1"/>
</dbReference>
<dbReference type="OrthoDB" id="9803416at2"/>
<sequence length="318" mass="37273">MLNLFIKRNGMVVRESIQSVDAIEVEADILWIDLLHPSLQEISYISKTYLLDIPTKEEREEIEESSRYWENSETITINTYFLTRPNEENILHNETITFLLAHNILFTVRYSEFKVFDEIQQRVLASPKNFEDGFDLISKIFELRVEKDADMLESIAKETRLLRRNVVFDKQLGDEILEKLAILQEMHLSLRDSLFDKRLAITALLRTNKADIQAKKDLSIVLKDINSLVEFANVNMNILDNIQELFSSQINIQQNKIIKLFTVVTVAMMPPTLIATVYGMNFKHMPELDWDYAYPFVLLMMIISTIVPIIYFKKKKWL</sequence>
<dbReference type="Pfam" id="PF01544">
    <property type="entry name" value="CorA"/>
    <property type="match status" value="1"/>
</dbReference>
<dbReference type="Gene3D" id="3.30.460.20">
    <property type="entry name" value="CorA soluble domain-like"/>
    <property type="match status" value="1"/>
</dbReference>
<evidence type="ECO:0000256" key="6">
    <source>
        <dbReference type="ARBA" id="ARBA00022519"/>
    </source>
</evidence>
<keyword evidence="8 14" id="KW-0460">Magnesium</keyword>
<dbReference type="GO" id="GO:0015099">
    <property type="term" value="F:nickel cation transmembrane transporter activity"/>
    <property type="evidence" value="ECO:0007669"/>
    <property type="project" value="TreeGrafter"/>
</dbReference>
<feature type="transmembrane region" description="Helical" evidence="14">
    <location>
        <begin position="257"/>
        <end position="280"/>
    </location>
</feature>
<dbReference type="InterPro" id="IPR045861">
    <property type="entry name" value="CorA_cytoplasmic_dom"/>
</dbReference>
<dbReference type="GO" id="GO:0015095">
    <property type="term" value="F:magnesium ion transmembrane transporter activity"/>
    <property type="evidence" value="ECO:0007669"/>
    <property type="project" value="UniProtKB-UniRule"/>
</dbReference>
<keyword evidence="11 14" id="KW-0472">Membrane</keyword>
<keyword evidence="7 14" id="KW-0812">Transmembrane</keyword>
<evidence type="ECO:0000256" key="4">
    <source>
        <dbReference type="ARBA" id="ARBA00022448"/>
    </source>
</evidence>
<dbReference type="InterPro" id="IPR002523">
    <property type="entry name" value="MgTranspt_CorA/ZnTranspt_ZntB"/>
</dbReference>
<dbReference type="InterPro" id="IPR050829">
    <property type="entry name" value="CorA_MIT"/>
</dbReference>
<keyword evidence="6" id="KW-0997">Cell inner membrane</keyword>
<proteinExistence type="inferred from homology"/>
<dbReference type="FunFam" id="1.20.58.340:FF:000001">
    <property type="entry name" value="Magnesium transport protein CorA"/>
    <property type="match status" value="1"/>
</dbReference>
<dbReference type="AlphaFoldDB" id="A0A2U8FCQ6"/>
<dbReference type="GO" id="GO:0005886">
    <property type="term" value="C:plasma membrane"/>
    <property type="evidence" value="ECO:0007669"/>
    <property type="project" value="UniProtKB-SubCell"/>
</dbReference>
<gene>
    <name evidence="14 15" type="primary">corA</name>
    <name evidence="15" type="ORF">CDV25_02680</name>
</gene>
<dbReference type="PANTHER" id="PTHR47685">
    <property type="entry name" value="MAGNESIUM TRANSPORT PROTEIN CORA"/>
    <property type="match status" value="1"/>
</dbReference>
<dbReference type="InterPro" id="IPR004488">
    <property type="entry name" value="Mg/Co-transport_prot_CorA"/>
</dbReference>
<dbReference type="NCBIfam" id="TIGR00383">
    <property type="entry name" value="corA"/>
    <property type="match status" value="1"/>
</dbReference>
<protein>
    <recommendedName>
        <fullName evidence="3 14">Magnesium transport protein CorA</fullName>
    </recommendedName>
</protein>
<dbReference type="PANTHER" id="PTHR47685:SF1">
    <property type="entry name" value="MAGNESIUM TRANSPORT PROTEIN CORA"/>
    <property type="match status" value="1"/>
</dbReference>
<dbReference type="KEGG" id="had:CDV25_02680"/>
<evidence type="ECO:0000313" key="16">
    <source>
        <dbReference type="Proteomes" id="UP000244890"/>
    </source>
</evidence>
<evidence type="ECO:0000256" key="9">
    <source>
        <dbReference type="ARBA" id="ARBA00022989"/>
    </source>
</evidence>
<evidence type="ECO:0000256" key="11">
    <source>
        <dbReference type="ARBA" id="ARBA00023136"/>
    </source>
</evidence>
<comment type="similarity">
    <text evidence="2 14">Belongs to the CorA metal ion transporter (MIT) (TC 1.A.35) family.</text>
</comment>
<evidence type="ECO:0000256" key="12">
    <source>
        <dbReference type="ARBA" id="ARBA00025941"/>
    </source>
</evidence>
<keyword evidence="10 14" id="KW-0406">Ion transport</keyword>
<comment type="catalytic activity">
    <reaction evidence="13">
        <text>Mg(2+)(in) = Mg(2+)(out)</text>
        <dbReference type="Rhea" id="RHEA:29827"/>
        <dbReference type="ChEBI" id="CHEBI:18420"/>
    </reaction>
</comment>
<feature type="transmembrane region" description="Helical" evidence="14">
    <location>
        <begin position="292"/>
        <end position="312"/>
    </location>
</feature>
<dbReference type="GO" id="GO:0015087">
    <property type="term" value="F:cobalt ion transmembrane transporter activity"/>
    <property type="evidence" value="ECO:0007669"/>
    <property type="project" value="UniProtKB-UniRule"/>
</dbReference>
<evidence type="ECO:0000256" key="7">
    <source>
        <dbReference type="ARBA" id="ARBA00022692"/>
    </source>
</evidence>
<evidence type="ECO:0000256" key="14">
    <source>
        <dbReference type="RuleBase" id="RU362010"/>
    </source>
</evidence>
<accession>A0A2U8FCQ6</accession>
<evidence type="ECO:0000256" key="3">
    <source>
        <dbReference type="ARBA" id="ARBA00019439"/>
    </source>
</evidence>
<keyword evidence="5 14" id="KW-1003">Cell membrane</keyword>
<reference evidence="15 16" key="1">
    <citation type="submission" date="2017-06" db="EMBL/GenBank/DDBJ databases">
        <title>Complete genome of Helicobacter apodemus.</title>
        <authorList>
            <person name="Cho S."/>
        </authorList>
    </citation>
    <scope>NUCLEOTIDE SEQUENCE [LARGE SCALE GENOMIC DNA]</scope>
    <source>
        <strain evidence="16">SNUVETPUB-15-01</strain>
    </source>
</reference>
<comment type="subunit">
    <text evidence="12">Homopentamer. In the absence of Mg(2+), interactions between subunits are weakened, and dimers, trimers and tetramers can be observed in vitro.</text>
</comment>
<dbReference type="SUPFAM" id="SSF144083">
    <property type="entry name" value="Magnesium transport protein CorA, transmembrane region"/>
    <property type="match status" value="1"/>
</dbReference>
<evidence type="ECO:0000256" key="8">
    <source>
        <dbReference type="ARBA" id="ARBA00022842"/>
    </source>
</evidence>
<evidence type="ECO:0000256" key="1">
    <source>
        <dbReference type="ARBA" id="ARBA00004429"/>
    </source>
</evidence>
<dbReference type="SUPFAM" id="SSF143865">
    <property type="entry name" value="CorA soluble domain-like"/>
    <property type="match status" value="1"/>
</dbReference>
<comment type="function">
    <text evidence="14">Mediates influx of magnesium ions.</text>
</comment>
<evidence type="ECO:0000256" key="10">
    <source>
        <dbReference type="ARBA" id="ARBA00023065"/>
    </source>
</evidence>
<keyword evidence="4 14" id="KW-0813">Transport</keyword>
<evidence type="ECO:0000256" key="13">
    <source>
        <dbReference type="ARBA" id="ARBA00034269"/>
    </source>
</evidence>
<dbReference type="Proteomes" id="UP000244890">
    <property type="component" value="Chromosome"/>
</dbReference>
<name>A0A2U8FCQ6_9HELI</name>
<dbReference type="RefSeq" id="WP_108910662.1">
    <property type="nucleotide sequence ID" value="NZ_CP021886.1"/>
</dbReference>
<organism evidence="15 16">
    <name type="scientific">Helicobacter apodemus</name>
    <dbReference type="NCBI Taxonomy" id="135569"/>
    <lineage>
        <taxon>Bacteria</taxon>
        <taxon>Pseudomonadati</taxon>
        <taxon>Campylobacterota</taxon>
        <taxon>Epsilonproteobacteria</taxon>
        <taxon>Campylobacterales</taxon>
        <taxon>Helicobacteraceae</taxon>
        <taxon>Helicobacter</taxon>
    </lineage>
</organism>
<dbReference type="EMBL" id="CP021886">
    <property type="protein sequence ID" value="AWI33788.1"/>
    <property type="molecule type" value="Genomic_DNA"/>
</dbReference>
<evidence type="ECO:0000256" key="2">
    <source>
        <dbReference type="ARBA" id="ARBA00009765"/>
    </source>
</evidence>
<evidence type="ECO:0000313" key="15">
    <source>
        <dbReference type="EMBL" id="AWI33788.1"/>
    </source>
</evidence>